<dbReference type="Gramene" id="SIN_1010661.t">
    <property type="protein sequence ID" value="SIN_1010661.t"/>
    <property type="gene ID" value="SIN_1010661"/>
</dbReference>
<dbReference type="KEGG" id="sind:105170246"/>
<dbReference type="Proteomes" id="UP000504604">
    <property type="component" value="Linkage group LG9"/>
</dbReference>
<dbReference type="InParanoid" id="A0A6I9TW35"/>
<dbReference type="InterPro" id="IPR020843">
    <property type="entry name" value="ER"/>
</dbReference>
<dbReference type="SUPFAM" id="SSF50129">
    <property type="entry name" value="GroES-like"/>
    <property type="match status" value="1"/>
</dbReference>
<sequence length="332" mass="35024">MAGKLMHACVYDGSVTGVVGLKHVQVPVPTPSKDEVLIKLEATSLNPFDWKAYKLKALLRPLLARNSPLIPGTDVAGEVVEVGSGVKKFKPGDKVVAILRLIPGGGLSEYGVANEKLTVSRPPEVSAADGAGLPIAGLTAHMALTQYAGLNLDGSGPQKNILVTAASGGVGQYAVQLAKLGGAHVTATCGARNVDLVKSLGADEVLDYRTPDGAALRSPSGRKYDAVVHCTTGVSWSVFEPNLSENGVMIDLTPGAAAMWTCIVKNVTCSGKRLAPLMLIPKDDRNLVCLVELVKERKLKTIIDSRHRLGRAEEAWRKCIDGHATGKIIVEQ</sequence>
<dbReference type="Pfam" id="PF13602">
    <property type="entry name" value="ADH_zinc_N_2"/>
    <property type="match status" value="1"/>
</dbReference>
<protein>
    <submittedName>
        <fullName evidence="3">Quinone-oxidoreductase homolog, chloroplastic</fullName>
    </submittedName>
</protein>
<gene>
    <name evidence="3" type="primary">LOC105170246</name>
</gene>
<feature type="domain" description="Enoyl reductase (ER)" evidence="1">
    <location>
        <begin position="17"/>
        <end position="330"/>
    </location>
</feature>
<keyword evidence="2" id="KW-1185">Reference proteome</keyword>
<dbReference type="AlphaFoldDB" id="A0A6I9TW35"/>
<dbReference type="CDD" id="cd08267">
    <property type="entry name" value="MDR1"/>
    <property type="match status" value="1"/>
</dbReference>
<dbReference type="Gene3D" id="3.90.180.10">
    <property type="entry name" value="Medium-chain alcohol dehydrogenases, catalytic domain"/>
    <property type="match status" value="1"/>
</dbReference>
<dbReference type="GeneID" id="105170246"/>
<dbReference type="InterPro" id="IPR013154">
    <property type="entry name" value="ADH-like_N"/>
</dbReference>
<dbReference type="GO" id="GO:0016491">
    <property type="term" value="F:oxidoreductase activity"/>
    <property type="evidence" value="ECO:0007669"/>
    <property type="project" value="InterPro"/>
</dbReference>
<evidence type="ECO:0000313" key="2">
    <source>
        <dbReference type="Proteomes" id="UP000504604"/>
    </source>
</evidence>
<organism evidence="2 3">
    <name type="scientific">Sesamum indicum</name>
    <name type="common">Oriental sesame</name>
    <name type="synonym">Sesamum orientale</name>
    <dbReference type="NCBI Taxonomy" id="4182"/>
    <lineage>
        <taxon>Eukaryota</taxon>
        <taxon>Viridiplantae</taxon>
        <taxon>Streptophyta</taxon>
        <taxon>Embryophyta</taxon>
        <taxon>Tracheophyta</taxon>
        <taxon>Spermatophyta</taxon>
        <taxon>Magnoliopsida</taxon>
        <taxon>eudicotyledons</taxon>
        <taxon>Gunneridae</taxon>
        <taxon>Pentapetalae</taxon>
        <taxon>asterids</taxon>
        <taxon>lamiids</taxon>
        <taxon>Lamiales</taxon>
        <taxon>Pedaliaceae</taxon>
        <taxon>Sesamum</taxon>
    </lineage>
</organism>
<reference evidence="3" key="1">
    <citation type="submission" date="2025-08" db="UniProtKB">
        <authorList>
            <consortium name="RefSeq"/>
        </authorList>
    </citation>
    <scope>IDENTIFICATION</scope>
</reference>
<dbReference type="SUPFAM" id="SSF51735">
    <property type="entry name" value="NAD(P)-binding Rossmann-fold domains"/>
    <property type="match status" value="1"/>
</dbReference>
<evidence type="ECO:0000259" key="1">
    <source>
        <dbReference type="SMART" id="SM00829"/>
    </source>
</evidence>
<dbReference type="InterPro" id="IPR011032">
    <property type="entry name" value="GroES-like_sf"/>
</dbReference>
<dbReference type="InterPro" id="IPR036291">
    <property type="entry name" value="NAD(P)-bd_dom_sf"/>
</dbReference>
<dbReference type="Gene3D" id="3.40.50.720">
    <property type="entry name" value="NAD(P)-binding Rossmann-like Domain"/>
    <property type="match status" value="1"/>
</dbReference>
<dbReference type="PANTHER" id="PTHR44013:SF1">
    <property type="entry name" value="ZINC-TYPE ALCOHOL DEHYDROGENASE-LIKE PROTEIN C16A3.02C"/>
    <property type="match status" value="1"/>
</dbReference>
<proteinExistence type="predicted"/>
<accession>A0A6I9TW35</accession>
<evidence type="ECO:0000313" key="3">
    <source>
        <dbReference type="RefSeq" id="XP_011089219.1"/>
    </source>
</evidence>
<dbReference type="PANTHER" id="PTHR44013">
    <property type="entry name" value="ZINC-TYPE ALCOHOL DEHYDROGENASE-LIKE PROTEIN C16A3.02C"/>
    <property type="match status" value="1"/>
</dbReference>
<dbReference type="InterPro" id="IPR052733">
    <property type="entry name" value="Chloroplast_QOR"/>
</dbReference>
<dbReference type="RefSeq" id="XP_011089219.1">
    <property type="nucleotide sequence ID" value="XM_011090917.2"/>
</dbReference>
<name>A0A6I9TW35_SESIN</name>
<dbReference type="OrthoDB" id="888995at2759"/>
<dbReference type="Pfam" id="PF08240">
    <property type="entry name" value="ADH_N"/>
    <property type="match status" value="1"/>
</dbReference>
<dbReference type="SMART" id="SM00829">
    <property type="entry name" value="PKS_ER"/>
    <property type="match status" value="1"/>
</dbReference>